<dbReference type="PANTHER" id="PTHR24224:SF6">
    <property type="entry name" value="CARDIOACCELERATORY PEPTIDE RECEPTOR-RELATED"/>
    <property type="match status" value="1"/>
</dbReference>
<dbReference type="Proteomes" id="UP000053240">
    <property type="component" value="Unassembled WGS sequence"/>
</dbReference>
<dbReference type="STRING" id="76193.A0A0N1PHB6"/>
<dbReference type="PRINTS" id="PR00896">
    <property type="entry name" value="VASOPRESSINR"/>
</dbReference>
<dbReference type="EMBL" id="KQ460874">
    <property type="protein sequence ID" value="KPJ11676.1"/>
    <property type="molecule type" value="Genomic_DNA"/>
</dbReference>
<keyword evidence="13" id="KW-1185">Reference proteome</keyword>
<dbReference type="PROSITE" id="PS00237">
    <property type="entry name" value="G_PROTEIN_RECEP_F1_1"/>
    <property type="match status" value="1"/>
</dbReference>
<dbReference type="Gene3D" id="1.20.1070.10">
    <property type="entry name" value="Rhodopsin 7-helix transmembrane proteins"/>
    <property type="match status" value="1"/>
</dbReference>
<dbReference type="GO" id="GO:0005000">
    <property type="term" value="F:vasopressin receptor activity"/>
    <property type="evidence" value="ECO:0007669"/>
    <property type="project" value="InterPro"/>
</dbReference>
<evidence type="ECO:0000256" key="7">
    <source>
        <dbReference type="ARBA" id="ARBA00023170"/>
    </source>
</evidence>
<dbReference type="GO" id="GO:0005886">
    <property type="term" value="C:plasma membrane"/>
    <property type="evidence" value="ECO:0007669"/>
    <property type="project" value="UniProtKB-SubCell"/>
</dbReference>
<dbReference type="PRINTS" id="PR00237">
    <property type="entry name" value="GPCRRHODOPSN"/>
</dbReference>
<dbReference type="PANTHER" id="PTHR24224">
    <property type="entry name" value="CARDIOACCELERATORY PEPTIDE RECEPTOR-RELATED"/>
    <property type="match status" value="1"/>
</dbReference>
<evidence type="ECO:0000313" key="12">
    <source>
        <dbReference type="EMBL" id="KPJ11676.1"/>
    </source>
</evidence>
<dbReference type="PROSITE" id="PS50262">
    <property type="entry name" value="G_PROTEIN_RECEP_F1_2"/>
    <property type="match status" value="1"/>
</dbReference>
<keyword evidence="5 10" id="KW-0297">G-protein coupled receptor</keyword>
<reference evidence="12 13" key="1">
    <citation type="journal article" date="2015" name="Nat. Commun.">
        <title>Outbred genome sequencing and CRISPR/Cas9 gene editing in butterflies.</title>
        <authorList>
            <person name="Li X."/>
            <person name="Fan D."/>
            <person name="Zhang W."/>
            <person name="Liu G."/>
            <person name="Zhang L."/>
            <person name="Zhao L."/>
            <person name="Fang X."/>
            <person name="Chen L."/>
            <person name="Dong Y."/>
            <person name="Chen Y."/>
            <person name="Ding Y."/>
            <person name="Zhao R."/>
            <person name="Feng M."/>
            <person name="Zhu Y."/>
            <person name="Feng Y."/>
            <person name="Jiang X."/>
            <person name="Zhu D."/>
            <person name="Xiang H."/>
            <person name="Feng X."/>
            <person name="Li S."/>
            <person name="Wang J."/>
            <person name="Zhang G."/>
            <person name="Kronforst M.R."/>
            <person name="Wang W."/>
        </authorList>
    </citation>
    <scope>NUCLEOTIDE SEQUENCE [LARGE SCALE GENOMIC DNA]</scope>
    <source>
        <strain evidence="12">Ya'a_city_454_Pm</strain>
        <tissue evidence="12">Whole body</tissue>
    </source>
</reference>
<keyword evidence="6 10" id="KW-0472">Membrane</keyword>
<evidence type="ECO:0000256" key="9">
    <source>
        <dbReference type="ARBA" id="ARBA00023224"/>
    </source>
</evidence>
<name>A0A0N1PHB6_PAPMA</name>
<evidence type="ECO:0000256" key="1">
    <source>
        <dbReference type="ARBA" id="ARBA00004651"/>
    </source>
</evidence>
<dbReference type="SUPFAM" id="SSF81321">
    <property type="entry name" value="Family A G protein-coupled receptor-like"/>
    <property type="match status" value="1"/>
</dbReference>
<evidence type="ECO:0000256" key="3">
    <source>
        <dbReference type="ARBA" id="ARBA00022692"/>
    </source>
</evidence>
<dbReference type="Pfam" id="PF00001">
    <property type="entry name" value="7tm_1"/>
    <property type="match status" value="1"/>
</dbReference>
<proteinExistence type="inferred from homology"/>
<comment type="caution">
    <text evidence="10">Lacks conserved residue(s) required for the propagation of feature annotation.</text>
</comment>
<feature type="transmembrane region" description="Helical" evidence="10">
    <location>
        <begin position="41"/>
        <end position="64"/>
    </location>
</feature>
<keyword evidence="8 10" id="KW-0325">Glycoprotein</keyword>
<organism evidence="12 13">
    <name type="scientific">Papilio machaon</name>
    <name type="common">Old World swallowtail butterfly</name>
    <dbReference type="NCBI Taxonomy" id="76193"/>
    <lineage>
        <taxon>Eukaryota</taxon>
        <taxon>Metazoa</taxon>
        <taxon>Ecdysozoa</taxon>
        <taxon>Arthropoda</taxon>
        <taxon>Hexapoda</taxon>
        <taxon>Insecta</taxon>
        <taxon>Pterygota</taxon>
        <taxon>Neoptera</taxon>
        <taxon>Endopterygota</taxon>
        <taxon>Lepidoptera</taxon>
        <taxon>Glossata</taxon>
        <taxon>Ditrysia</taxon>
        <taxon>Papilionoidea</taxon>
        <taxon>Papilionidae</taxon>
        <taxon>Papilioninae</taxon>
        <taxon>Papilio</taxon>
    </lineage>
</organism>
<dbReference type="InterPro" id="IPR000276">
    <property type="entry name" value="GPCR_Rhodpsn"/>
</dbReference>
<sequence>MEASDCYNCSLLDINSTFDTNFTRNGTTINKFYFYQTAQLAVLWVLLVAIVAGNATVVLALLLTKSRKSRMNFFIMQLAIADLWVGLISVLPDLIQRITISWFAGSIACKLMKYLQGVVTYSSTYVLVALSVDRCDAITHPMNFTGSWRRARALILGAWLVSFLFCTPMLFLFDEANIEGTLQCWSSINELQWQIWMTSVFVSLFVAPALTISACYGVIVVTIRQKSRRVLGKRAAATRQYSDDLDSRRASSRGIIPKAKIKTVKMTFVIVFVFVLCWSPYMIFDLLQVYGYVPDTQANIAVASLIQSLAPLNSAANPVIYFIFSNRIFVSLRNIPPYKWFWCWMKNTGSPAGNESRAHTELLTSSHRRTRHELTIRSLAPLNSAANPVIYFIFSNRIFVSLRNIPPYKWFWCWMKNTGSPAGNESRAHTELLTSSHRRTRHELTIRLKDDSIKAPKQRIHQCNSNSRKVRLHVPDGETQTNNNSQPIRIAESIYSRHVVAMLVLAEKTTRIDDSALCVRNARNVTYVMLRYNINCDDLNCLVYKRP</sequence>
<dbReference type="InterPro" id="IPR052665">
    <property type="entry name" value="Neuropeptide-GPCR"/>
</dbReference>
<dbReference type="InterPro" id="IPR017452">
    <property type="entry name" value="GPCR_Rhodpsn_7TM"/>
</dbReference>
<keyword evidence="7 10" id="KW-0675">Receptor</keyword>
<dbReference type="InterPro" id="IPR001817">
    <property type="entry name" value="Vasoprsn_rcpt"/>
</dbReference>
<accession>A0A0N1PHB6</accession>
<keyword evidence="3 10" id="KW-0812">Transmembrane</keyword>
<gene>
    <name evidence="12" type="ORF">RR48_02518</name>
</gene>
<evidence type="ECO:0000256" key="6">
    <source>
        <dbReference type="ARBA" id="ARBA00023136"/>
    </source>
</evidence>
<feature type="transmembrane region" description="Helical" evidence="10">
    <location>
        <begin position="266"/>
        <end position="284"/>
    </location>
</feature>
<evidence type="ECO:0000256" key="4">
    <source>
        <dbReference type="ARBA" id="ARBA00022989"/>
    </source>
</evidence>
<evidence type="ECO:0000256" key="2">
    <source>
        <dbReference type="ARBA" id="ARBA00022475"/>
    </source>
</evidence>
<feature type="transmembrane region" description="Helical" evidence="10">
    <location>
        <begin position="304"/>
        <end position="324"/>
    </location>
</feature>
<comment type="similarity">
    <text evidence="10">Belongs to the G-protein coupled receptor 1 family. Vasopressin/oxytocin receptor subfamily.</text>
</comment>
<dbReference type="GO" id="GO:0008188">
    <property type="term" value="F:neuropeptide receptor activity"/>
    <property type="evidence" value="ECO:0007669"/>
    <property type="project" value="TreeGrafter"/>
</dbReference>
<dbReference type="FunCoup" id="A0A0N1PHB6">
    <property type="interactions" value="66"/>
</dbReference>
<evidence type="ECO:0000256" key="8">
    <source>
        <dbReference type="ARBA" id="ARBA00023180"/>
    </source>
</evidence>
<keyword evidence="4 10" id="KW-1133">Transmembrane helix</keyword>
<protein>
    <submittedName>
        <fullName evidence="12">Cardioacceleratory peptide receptor</fullName>
    </submittedName>
</protein>
<keyword evidence="2" id="KW-1003">Cell membrane</keyword>
<evidence type="ECO:0000256" key="10">
    <source>
        <dbReference type="RuleBase" id="RU046427"/>
    </source>
</evidence>
<feature type="domain" description="G-protein coupled receptors family 1 profile" evidence="11">
    <location>
        <begin position="53"/>
        <end position="321"/>
    </location>
</feature>
<comment type="subcellular location">
    <subcellularLocation>
        <location evidence="1 10">Cell membrane</location>
        <topology evidence="1 10">Multi-pass membrane protein</topology>
    </subcellularLocation>
</comment>
<evidence type="ECO:0000313" key="13">
    <source>
        <dbReference type="Proteomes" id="UP000053240"/>
    </source>
</evidence>
<dbReference type="InParanoid" id="A0A0N1PHB6"/>
<feature type="transmembrane region" description="Helical" evidence="10">
    <location>
        <begin position="111"/>
        <end position="132"/>
    </location>
</feature>
<evidence type="ECO:0000259" key="11">
    <source>
        <dbReference type="PROSITE" id="PS50262"/>
    </source>
</evidence>
<evidence type="ECO:0000256" key="5">
    <source>
        <dbReference type="ARBA" id="ARBA00023040"/>
    </source>
</evidence>
<feature type="transmembrane region" description="Helical" evidence="10">
    <location>
        <begin position="193"/>
        <end position="223"/>
    </location>
</feature>
<keyword evidence="9 10" id="KW-0807">Transducer</keyword>
<feature type="transmembrane region" description="Helical" evidence="10">
    <location>
        <begin position="153"/>
        <end position="173"/>
    </location>
</feature>
<dbReference type="AlphaFoldDB" id="A0A0N1PHB6"/>